<evidence type="ECO:0000256" key="4">
    <source>
        <dbReference type="ARBA" id="ARBA00022989"/>
    </source>
</evidence>
<dbReference type="PROSITE" id="PS50895">
    <property type="entry name" value="SURF1"/>
    <property type="match status" value="1"/>
</dbReference>
<dbReference type="GO" id="GO:0005886">
    <property type="term" value="C:plasma membrane"/>
    <property type="evidence" value="ECO:0007669"/>
    <property type="project" value="UniProtKB-SubCell"/>
</dbReference>
<proteinExistence type="inferred from homology"/>
<evidence type="ECO:0000256" key="1">
    <source>
        <dbReference type="ARBA" id="ARBA00004370"/>
    </source>
</evidence>
<dbReference type="InterPro" id="IPR002994">
    <property type="entry name" value="Surf1/Shy1"/>
</dbReference>
<comment type="subcellular location">
    <subcellularLocation>
        <location evidence="6">Cell membrane</location>
        <topology evidence="6">Multi-pass membrane protein</topology>
    </subcellularLocation>
    <subcellularLocation>
        <location evidence="1">Membrane</location>
    </subcellularLocation>
</comment>
<keyword evidence="5 6" id="KW-0472">Membrane</keyword>
<evidence type="ECO:0000256" key="3">
    <source>
        <dbReference type="ARBA" id="ARBA00022692"/>
    </source>
</evidence>
<accession>A0A6I1I7C7</accession>
<evidence type="ECO:0000256" key="6">
    <source>
        <dbReference type="RuleBase" id="RU363076"/>
    </source>
</evidence>
<dbReference type="PANTHER" id="PTHR23427">
    <property type="entry name" value="SURFEIT LOCUS PROTEIN"/>
    <property type="match status" value="1"/>
</dbReference>
<evidence type="ECO:0000313" key="8">
    <source>
        <dbReference type="Proteomes" id="UP000468717"/>
    </source>
</evidence>
<evidence type="ECO:0000313" key="7">
    <source>
        <dbReference type="EMBL" id="KAB8063377.1"/>
    </source>
</evidence>
<dbReference type="CDD" id="cd06662">
    <property type="entry name" value="SURF1"/>
    <property type="match status" value="1"/>
</dbReference>
<keyword evidence="3 6" id="KW-0812">Transmembrane</keyword>
<dbReference type="Pfam" id="PF02104">
    <property type="entry name" value="SURF1"/>
    <property type="match status" value="1"/>
</dbReference>
<keyword evidence="4 6" id="KW-1133">Transmembrane helix</keyword>
<protein>
    <recommendedName>
        <fullName evidence="6">SURF1-like protein</fullName>
    </recommendedName>
</protein>
<evidence type="ECO:0000256" key="5">
    <source>
        <dbReference type="ARBA" id="ARBA00023136"/>
    </source>
</evidence>
<comment type="caution">
    <text evidence="6">Lacks conserved residue(s) required for the propagation of feature annotation.</text>
</comment>
<organism evidence="7 8">
    <name type="scientific">Janthinobacterium violaceinigrum</name>
    <dbReference type="NCBI Taxonomy" id="2654252"/>
    <lineage>
        <taxon>Bacteria</taxon>
        <taxon>Pseudomonadati</taxon>
        <taxon>Pseudomonadota</taxon>
        <taxon>Betaproteobacteria</taxon>
        <taxon>Burkholderiales</taxon>
        <taxon>Oxalobacteraceae</taxon>
        <taxon>Janthinobacterium</taxon>
    </lineage>
</organism>
<keyword evidence="8" id="KW-1185">Reference proteome</keyword>
<dbReference type="PANTHER" id="PTHR23427:SF2">
    <property type="entry name" value="SURFEIT LOCUS PROTEIN 1"/>
    <property type="match status" value="1"/>
</dbReference>
<dbReference type="Proteomes" id="UP000468717">
    <property type="component" value="Unassembled WGS sequence"/>
</dbReference>
<dbReference type="AlphaFoldDB" id="A0A6I1I7C7"/>
<comment type="caution">
    <text evidence="7">The sequence shown here is derived from an EMBL/GenBank/DDBJ whole genome shotgun (WGS) entry which is preliminary data.</text>
</comment>
<gene>
    <name evidence="7" type="ORF">GCN75_18960</name>
</gene>
<dbReference type="InterPro" id="IPR045214">
    <property type="entry name" value="Surf1/Surf4"/>
</dbReference>
<dbReference type="RefSeq" id="WP_152283814.1">
    <property type="nucleotide sequence ID" value="NZ_WFLI01000023.1"/>
</dbReference>
<reference evidence="7 8" key="1">
    <citation type="submission" date="2019-10" db="EMBL/GenBank/DDBJ databases">
        <title>Three novel species isolated from a subtropical stream in China.</title>
        <authorList>
            <person name="Lu H."/>
        </authorList>
    </citation>
    <scope>NUCLEOTIDE SEQUENCE [LARGE SCALE GENOMIC DNA]</scope>
    <source>
        <strain evidence="7 8">FT13W</strain>
    </source>
</reference>
<dbReference type="EMBL" id="WFLI01000023">
    <property type="protein sequence ID" value="KAB8063377.1"/>
    <property type="molecule type" value="Genomic_DNA"/>
</dbReference>
<feature type="transmembrane region" description="Helical" evidence="6">
    <location>
        <begin position="227"/>
        <end position="245"/>
    </location>
</feature>
<sequence length="252" mass="27659">MRIRFHFRWIPFVVMLLLVALGVSLAQWQQRRGDEKVARAALLEAGNQAAPLSLTAAPMLAADAQAIEYRRVTVTGHFVPAWTVYLDNRPYKGQAGFHVLTPFQIDGSPMHVLVAQGWLPRNNAERTRIPDYATPTGTVTIAGIARLNAGHVMELGTAPALAPHAIVQNADIAQLAQASGLALQPFILEQTVDVVDRTATAPASSQLPVRDWPAPDLGADKHRGYAFQWYALALMAFLFFVFTGFRRANKQP</sequence>
<evidence type="ECO:0000256" key="2">
    <source>
        <dbReference type="ARBA" id="ARBA00007165"/>
    </source>
</evidence>
<comment type="similarity">
    <text evidence="2 6">Belongs to the SURF1 family.</text>
</comment>
<keyword evidence="6" id="KW-1003">Cell membrane</keyword>
<name>A0A6I1I7C7_9BURK</name>